<proteinExistence type="predicted"/>
<accession>A0A0N4ZDB1</accession>
<reference evidence="2" key="1">
    <citation type="submission" date="2017-02" db="UniProtKB">
        <authorList>
            <consortium name="WormBaseParasite"/>
        </authorList>
    </citation>
    <scope>IDENTIFICATION</scope>
</reference>
<dbReference type="AlphaFoldDB" id="A0A0N4ZDB1"/>
<dbReference type="WBParaSite" id="PTRK_0000555700.1">
    <property type="protein sequence ID" value="PTRK_0000555700.1"/>
    <property type="gene ID" value="PTRK_0000555700"/>
</dbReference>
<sequence>MLYEVKGWTSCWTSRVSINLKLSFYASKTIHANIYDLKIYEEETFLWYRGTYAIYSLATNMTTPTSWTIETSGPITVWAGFSLYGEVLYKTKCSNSNRGASFCEHRMHLRIPDHCLSCTGNPPKCNGYVDLDKKEIYY</sequence>
<evidence type="ECO:0000313" key="1">
    <source>
        <dbReference type="Proteomes" id="UP000038045"/>
    </source>
</evidence>
<name>A0A0N4ZDB1_PARTI</name>
<dbReference type="Proteomes" id="UP000038045">
    <property type="component" value="Unplaced"/>
</dbReference>
<keyword evidence="1" id="KW-1185">Reference proteome</keyword>
<protein>
    <submittedName>
        <fullName evidence="2">C-type lectin domain-containing protein</fullName>
    </submittedName>
</protein>
<organism evidence="1 2">
    <name type="scientific">Parastrongyloides trichosuri</name>
    <name type="common">Possum-specific nematode worm</name>
    <dbReference type="NCBI Taxonomy" id="131310"/>
    <lineage>
        <taxon>Eukaryota</taxon>
        <taxon>Metazoa</taxon>
        <taxon>Ecdysozoa</taxon>
        <taxon>Nematoda</taxon>
        <taxon>Chromadorea</taxon>
        <taxon>Rhabditida</taxon>
        <taxon>Tylenchina</taxon>
        <taxon>Panagrolaimomorpha</taxon>
        <taxon>Strongyloidoidea</taxon>
        <taxon>Strongyloididae</taxon>
        <taxon>Parastrongyloides</taxon>
    </lineage>
</organism>
<evidence type="ECO:0000313" key="2">
    <source>
        <dbReference type="WBParaSite" id="PTRK_0000555700.1"/>
    </source>
</evidence>